<keyword evidence="1" id="KW-0614">Plasmid</keyword>
<proteinExistence type="predicted"/>
<geneLocation type="plasmid" evidence="1">
    <name>pVb1636</name>
</geneLocation>
<evidence type="ECO:0000313" key="1">
    <source>
        <dbReference type="EMBL" id="AXQ85565.1"/>
    </source>
</evidence>
<sequence length="42" mass="4837">MVSIFLAEDRACNFALETALSARHLNHYTYRKLQMPRVANPS</sequence>
<organism evidence="1">
    <name type="scientific">Vibrio alginolyticus</name>
    <dbReference type="NCBI Taxonomy" id="663"/>
    <lineage>
        <taxon>Bacteria</taxon>
        <taxon>Pseudomonadati</taxon>
        <taxon>Pseudomonadota</taxon>
        <taxon>Gammaproteobacteria</taxon>
        <taxon>Vibrionales</taxon>
        <taxon>Vibrionaceae</taxon>
        <taxon>Vibrio</taxon>
    </lineage>
</organism>
<dbReference type="AlphaFoldDB" id="A0A510BP08"/>
<dbReference type="EMBL" id="MH548371">
    <property type="protein sequence ID" value="AXQ85565.1"/>
    <property type="molecule type" value="Genomic_DNA"/>
</dbReference>
<reference evidence="1" key="1">
    <citation type="submission" date="2018-06" db="EMBL/GenBank/DDBJ databases">
        <title>Genetic characterization of a blaCTX-M-14-carrying plasmid in Vibrio alginolyticus.</title>
        <authorList>
            <person name="Zheng Z."/>
            <person name="Li R."/>
            <person name="Chen S."/>
        </authorList>
    </citation>
    <scope>NUCLEOTIDE SEQUENCE</scope>
    <source>
        <strain evidence="1">Vb1636</strain>
        <plasmid evidence="1">pVb1636</plasmid>
    </source>
</reference>
<accession>A0A510BP08</accession>
<name>A0A510BP08_VIBAL</name>
<protein>
    <submittedName>
        <fullName evidence="1">Uncharacterized protein</fullName>
    </submittedName>
</protein>